<evidence type="ECO:0000313" key="2">
    <source>
        <dbReference type="Proteomes" id="UP000588112"/>
    </source>
</evidence>
<name>A0A7W8Z7N7_9ACTN</name>
<dbReference type="Proteomes" id="UP000588112">
    <property type="component" value="Unassembled WGS sequence"/>
</dbReference>
<organism evidence="1 2">
    <name type="scientific">Sphaerisporangium krabiense</name>
    <dbReference type="NCBI Taxonomy" id="763782"/>
    <lineage>
        <taxon>Bacteria</taxon>
        <taxon>Bacillati</taxon>
        <taxon>Actinomycetota</taxon>
        <taxon>Actinomycetes</taxon>
        <taxon>Streptosporangiales</taxon>
        <taxon>Streptosporangiaceae</taxon>
        <taxon>Sphaerisporangium</taxon>
    </lineage>
</organism>
<accession>A0A7W8Z7N7</accession>
<keyword evidence="2" id="KW-1185">Reference proteome</keyword>
<dbReference type="EMBL" id="JACHBR010000001">
    <property type="protein sequence ID" value="MBB5628850.1"/>
    <property type="molecule type" value="Genomic_DNA"/>
</dbReference>
<sequence length="79" mass="8609">MRRESDGDGDAFDGGLDSDLVDLSGVPLDIVAEMSESALIFALRRIRAEAIRGVAAFSTDYERTHPVDYEREGDPPPAQ</sequence>
<dbReference type="AlphaFoldDB" id="A0A7W8Z7N7"/>
<evidence type="ECO:0000313" key="1">
    <source>
        <dbReference type="EMBL" id="MBB5628850.1"/>
    </source>
</evidence>
<reference evidence="1 2" key="1">
    <citation type="submission" date="2020-08" db="EMBL/GenBank/DDBJ databases">
        <title>Sequencing the genomes of 1000 actinobacteria strains.</title>
        <authorList>
            <person name="Klenk H.-P."/>
        </authorList>
    </citation>
    <scope>NUCLEOTIDE SEQUENCE [LARGE SCALE GENOMIC DNA]</scope>
    <source>
        <strain evidence="1 2">DSM 45790</strain>
    </source>
</reference>
<evidence type="ECO:0008006" key="3">
    <source>
        <dbReference type="Google" id="ProtNLM"/>
    </source>
</evidence>
<protein>
    <recommendedName>
        <fullName evidence="3">FXSXX-COOH protein</fullName>
    </recommendedName>
</protein>
<proteinExistence type="predicted"/>
<gene>
    <name evidence="1" type="ORF">BJ981_004549</name>
</gene>
<comment type="caution">
    <text evidence="1">The sequence shown here is derived from an EMBL/GenBank/DDBJ whole genome shotgun (WGS) entry which is preliminary data.</text>
</comment>